<keyword evidence="2" id="KW-1185">Reference proteome</keyword>
<dbReference type="EMBL" id="CAWUHD010000080">
    <property type="protein sequence ID" value="CAK7228563.1"/>
    <property type="molecule type" value="Genomic_DNA"/>
</dbReference>
<dbReference type="Proteomes" id="UP001642482">
    <property type="component" value="Unassembled WGS sequence"/>
</dbReference>
<reference evidence="1 2" key="1">
    <citation type="submission" date="2024-01" db="EMBL/GenBank/DDBJ databases">
        <authorList>
            <person name="Allen C."/>
            <person name="Tagirdzhanova G."/>
        </authorList>
    </citation>
    <scope>NUCLEOTIDE SEQUENCE [LARGE SCALE GENOMIC DNA]</scope>
</reference>
<name>A0ABP0C9H2_9PEZI</name>
<comment type="caution">
    <text evidence="1">The sequence shown here is derived from an EMBL/GenBank/DDBJ whole genome shotgun (WGS) entry which is preliminary data.</text>
</comment>
<gene>
    <name evidence="1" type="ORF">SEUCBS140593_006954</name>
</gene>
<sequence>MPQTSPTFSDASADYAIPRAILAPHIMPTTAPAPRFQQHNRLVSQIVQQQYRRPQPPPEMHNPSVLHPVFFTENLQRRRSFGQPAVPAAPVSPPQHSHFVHNANFAPHTPYNTHPAFFTPLAPPAPPLPHASSPVAHGYIYQESPSWPIPQRARPVGIGIDSKL</sequence>
<evidence type="ECO:0000313" key="1">
    <source>
        <dbReference type="EMBL" id="CAK7228563.1"/>
    </source>
</evidence>
<organism evidence="1 2">
    <name type="scientific">Sporothrix eucalyptigena</name>
    <dbReference type="NCBI Taxonomy" id="1812306"/>
    <lineage>
        <taxon>Eukaryota</taxon>
        <taxon>Fungi</taxon>
        <taxon>Dikarya</taxon>
        <taxon>Ascomycota</taxon>
        <taxon>Pezizomycotina</taxon>
        <taxon>Sordariomycetes</taxon>
        <taxon>Sordariomycetidae</taxon>
        <taxon>Ophiostomatales</taxon>
        <taxon>Ophiostomataceae</taxon>
        <taxon>Sporothrix</taxon>
    </lineage>
</organism>
<accession>A0ABP0C9H2</accession>
<proteinExistence type="predicted"/>
<evidence type="ECO:0000313" key="2">
    <source>
        <dbReference type="Proteomes" id="UP001642482"/>
    </source>
</evidence>
<protein>
    <submittedName>
        <fullName evidence="1">Uncharacterized protein</fullName>
    </submittedName>
</protein>